<name>A0A7T5EIA8_9BACL</name>
<evidence type="ECO:0000256" key="1">
    <source>
        <dbReference type="SAM" id="MobiDB-lite"/>
    </source>
</evidence>
<reference evidence="5" key="2">
    <citation type="submission" date="2021-04" db="EMBL/GenBank/DDBJ databases">
        <title>Brevibacillus composti FJAT-54423, complete genome.</title>
        <authorList>
            <person name="Tang R."/>
        </authorList>
    </citation>
    <scope>NUCLEOTIDE SEQUENCE</scope>
    <source>
        <strain evidence="5">FJAT-54424</strain>
    </source>
</reference>
<feature type="signal peptide" evidence="2">
    <location>
        <begin position="1"/>
        <end position="21"/>
    </location>
</feature>
<feature type="region of interest" description="Disordered" evidence="1">
    <location>
        <begin position="19"/>
        <end position="74"/>
    </location>
</feature>
<feature type="chain" id="PRO_5032357379" evidence="2">
    <location>
        <begin position="22"/>
        <end position="171"/>
    </location>
</feature>
<evidence type="ECO:0000313" key="7">
    <source>
        <dbReference type="Proteomes" id="UP000677234"/>
    </source>
</evidence>
<evidence type="ECO:0000259" key="3">
    <source>
        <dbReference type="Pfam" id="PF10648"/>
    </source>
</evidence>
<proteinExistence type="predicted"/>
<dbReference type="Proteomes" id="UP000677234">
    <property type="component" value="Chromosome"/>
</dbReference>
<reference evidence="4 6" key="1">
    <citation type="submission" date="2020-12" db="EMBL/GenBank/DDBJ databases">
        <title>strain FJAT-54423T represents a novel species of the genus Brevibacillus.</title>
        <authorList>
            <person name="Tang R."/>
        </authorList>
    </citation>
    <scope>NUCLEOTIDE SEQUENCE [LARGE SCALE GENOMIC DNA]</scope>
    <source>
        <strain evidence="4 6">FJAT-54423</strain>
    </source>
</reference>
<dbReference type="EMBL" id="CP073708">
    <property type="protein sequence ID" value="QUO40222.1"/>
    <property type="molecule type" value="Genomic_DNA"/>
</dbReference>
<dbReference type="PROSITE" id="PS51257">
    <property type="entry name" value="PROKAR_LIPOPROTEIN"/>
    <property type="match status" value="1"/>
</dbReference>
<evidence type="ECO:0000313" key="6">
    <source>
        <dbReference type="Proteomes" id="UP000595847"/>
    </source>
</evidence>
<accession>A0A7T5EIA8</accession>
<keyword evidence="7" id="KW-1185">Reference proteome</keyword>
<feature type="compositionally biased region" description="Low complexity" evidence="1">
    <location>
        <begin position="27"/>
        <end position="41"/>
    </location>
</feature>
<evidence type="ECO:0000256" key="2">
    <source>
        <dbReference type="SAM" id="SignalP"/>
    </source>
</evidence>
<evidence type="ECO:0000313" key="4">
    <source>
        <dbReference type="EMBL" id="QQE73144.1"/>
    </source>
</evidence>
<gene>
    <name evidence="4" type="ORF">JD108_14625</name>
    <name evidence="5" type="ORF">KDJ56_14570</name>
</gene>
<dbReference type="AlphaFoldDB" id="A0A7T5EIA8"/>
<feature type="domain" description="Bacterial spore germination immunoglobulin-like" evidence="3">
    <location>
        <begin position="88"/>
        <end position="160"/>
    </location>
</feature>
<sequence length="171" mass="18400">MKKFIPILLLAVWLQGCSSPAETPSNGAQPTPEQPPAAEQPAPTPQPPQTGNAQPAAPAEPSAEKPGDPASVYGNEIFQEVTVKKEKEDTYSVKGKARVFEAVFQYVVEDGHNELAQGVVNTSAGAPEWGHFEFTVQVKKDQPNSTLTLVLFEVSAKDGSRRLELPIPLPE</sequence>
<evidence type="ECO:0000313" key="5">
    <source>
        <dbReference type="EMBL" id="QUO40222.1"/>
    </source>
</evidence>
<feature type="compositionally biased region" description="Low complexity" evidence="1">
    <location>
        <begin position="49"/>
        <end position="61"/>
    </location>
</feature>
<dbReference type="InterPro" id="IPR018911">
    <property type="entry name" value="Gmad2_Ig-like_dom"/>
</dbReference>
<dbReference type="Proteomes" id="UP000595847">
    <property type="component" value="Chromosome"/>
</dbReference>
<organism evidence="4 6">
    <name type="scientific">Brevibacillus composti</name>
    <dbReference type="NCBI Taxonomy" id="2796470"/>
    <lineage>
        <taxon>Bacteria</taxon>
        <taxon>Bacillati</taxon>
        <taxon>Bacillota</taxon>
        <taxon>Bacilli</taxon>
        <taxon>Bacillales</taxon>
        <taxon>Paenibacillaceae</taxon>
        <taxon>Brevibacillus</taxon>
    </lineage>
</organism>
<dbReference type="Pfam" id="PF10648">
    <property type="entry name" value="Gmad2"/>
    <property type="match status" value="1"/>
</dbReference>
<keyword evidence="2" id="KW-0732">Signal</keyword>
<protein>
    <submittedName>
        <fullName evidence="4">Gmad2 immunoglobulin-like domain-containing protein</fullName>
    </submittedName>
</protein>
<dbReference type="KEGG" id="bcop:JD108_14625"/>
<dbReference type="RefSeq" id="WP_198826774.1">
    <property type="nucleotide sequence ID" value="NZ_CP073708.1"/>
</dbReference>
<dbReference type="EMBL" id="CP066308">
    <property type="protein sequence ID" value="QQE73144.1"/>
    <property type="molecule type" value="Genomic_DNA"/>
</dbReference>